<dbReference type="Gene3D" id="2.20.130.20">
    <property type="match status" value="1"/>
</dbReference>
<dbReference type="PANTHER" id="PTHR11412">
    <property type="entry name" value="MACROGLOBULIN / COMPLEMENT"/>
    <property type="match status" value="1"/>
</dbReference>
<dbReference type="OrthoDB" id="9998011at2759"/>
<dbReference type="Gene3D" id="2.60.40.690">
    <property type="entry name" value="Alpha-macroglobulin, receptor-binding domain"/>
    <property type="match status" value="1"/>
</dbReference>
<dbReference type="FunFam" id="2.60.40.1930:FF:000001">
    <property type="entry name" value="CD109 isoform 3"/>
    <property type="match status" value="1"/>
</dbReference>
<dbReference type="EMBL" id="BMAO01008462">
    <property type="protein sequence ID" value="GFR23614.1"/>
    <property type="molecule type" value="Genomic_DNA"/>
</dbReference>
<proteinExistence type="inferred from homology"/>
<gene>
    <name evidence="17" type="primary">Mug1</name>
    <name evidence="17" type="ORF">TNCT_500951</name>
</gene>
<dbReference type="Pfam" id="PF00207">
    <property type="entry name" value="A2M"/>
    <property type="match status" value="1"/>
</dbReference>
<comment type="caution">
    <text evidence="17">The sequence shown here is derived from an EMBL/GenBank/DDBJ whole genome shotgun (WGS) entry which is preliminary data.</text>
</comment>
<dbReference type="PROSITE" id="PS00477">
    <property type="entry name" value="ALPHA_2_MACROGLOBULIN"/>
    <property type="match status" value="1"/>
</dbReference>
<dbReference type="PANTHER" id="PTHR11412:SF171">
    <property type="entry name" value="PREGNANCY ZONE PROTEIN-LIKE PROTEIN"/>
    <property type="match status" value="1"/>
</dbReference>
<evidence type="ECO:0000256" key="7">
    <source>
        <dbReference type="ARBA" id="ARBA00023157"/>
    </source>
</evidence>
<dbReference type="InterPro" id="IPR014756">
    <property type="entry name" value="Ig_E-set"/>
</dbReference>
<dbReference type="SUPFAM" id="SSF48239">
    <property type="entry name" value="Terpenoid cyclases/Protein prenyltransferases"/>
    <property type="match status" value="1"/>
</dbReference>
<evidence type="ECO:0000259" key="15">
    <source>
        <dbReference type="SMART" id="SM01360"/>
    </source>
</evidence>
<dbReference type="GO" id="GO:0005615">
    <property type="term" value="C:extracellular space"/>
    <property type="evidence" value="ECO:0007669"/>
    <property type="project" value="InterPro"/>
</dbReference>
<evidence type="ECO:0000256" key="5">
    <source>
        <dbReference type="ARBA" id="ARBA00022729"/>
    </source>
</evidence>
<dbReference type="Pfam" id="PF07703">
    <property type="entry name" value="A2M_BRD"/>
    <property type="match status" value="1"/>
</dbReference>
<dbReference type="InterPro" id="IPR002890">
    <property type="entry name" value="MG2"/>
</dbReference>
<reference evidence="17" key="1">
    <citation type="submission" date="2020-07" db="EMBL/GenBank/DDBJ databases">
        <title>Multicomponent nature underlies the extraordinary mechanical properties of spider dragline silk.</title>
        <authorList>
            <person name="Kono N."/>
            <person name="Nakamura H."/>
            <person name="Mori M."/>
            <person name="Yoshida Y."/>
            <person name="Ohtoshi R."/>
            <person name="Malay A.D."/>
            <person name="Moran D.A.P."/>
            <person name="Tomita M."/>
            <person name="Numata K."/>
            <person name="Arakawa K."/>
        </authorList>
    </citation>
    <scope>NUCLEOTIDE SEQUENCE</scope>
</reference>
<evidence type="ECO:0000256" key="13">
    <source>
        <dbReference type="SAM" id="Phobius"/>
    </source>
</evidence>
<organism evidence="17 18">
    <name type="scientific">Trichonephila clavata</name>
    <name type="common">Joro spider</name>
    <name type="synonym">Nephila clavata</name>
    <dbReference type="NCBI Taxonomy" id="2740835"/>
    <lineage>
        <taxon>Eukaryota</taxon>
        <taxon>Metazoa</taxon>
        <taxon>Ecdysozoa</taxon>
        <taxon>Arthropoda</taxon>
        <taxon>Chelicerata</taxon>
        <taxon>Arachnida</taxon>
        <taxon>Araneae</taxon>
        <taxon>Araneomorphae</taxon>
        <taxon>Entelegynae</taxon>
        <taxon>Araneoidea</taxon>
        <taxon>Nephilidae</taxon>
        <taxon>Trichonephila</taxon>
    </lineage>
</organism>
<dbReference type="InterPro" id="IPR019742">
    <property type="entry name" value="MacrogloblnA2_CS"/>
</dbReference>
<evidence type="ECO:0000256" key="6">
    <source>
        <dbReference type="ARBA" id="ARBA00022900"/>
    </source>
</evidence>
<keyword evidence="3" id="KW-0964">Secreted</keyword>
<dbReference type="InterPro" id="IPR036595">
    <property type="entry name" value="A-macroglobulin_rcpt-bd_sf"/>
</dbReference>
<dbReference type="Gene3D" id="2.60.40.1940">
    <property type="match status" value="1"/>
</dbReference>
<comment type="function">
    <text evidence="9">Binds covalently through a thioester bond to the pathogen surface resulting in pathogen clearance.</text>
</comment>
<evidence type="ECO:0000313" key="18">
    <source>
        <dbReference type="Proteomes" id="UP000887116"/>
    </source>
</evidence>
<evidence type="ECO:0000259" key="16">
    <source>
        <dbReference type="SMART" id="SM01361"/>
    </source>
</evidence>
<keyword evidence="7" id="KW-1015">Disulfide bond</keyword>
<keyword evidence="4" id="KW-0646">Protease inhibitor</keyword>
<sequence length="1578" mass="174509">MFYDYGGRTLASRARKNSFYCLTLRAAIARVNELKEGVVKSKIKNMEMKYALCFVIFMCSVLVTCAVEEEVDSGYIFTAPRSFKFGSSNQLQFIRFGCMDEGVLNVKLFYSESYNGNETLAQEKQYTIEKDEMETLVDFPLDSIDADNVYSGRLQINGTIGGKTISGSDKVYFSSPKTNIYIIQTDKPLYKPGQEVKFRVLKVDKYLRPSSCANDVADVYVEDPKGTRLFQFLEVKLGEGIQQLQFPLADEPVLGSWRITVSTKNETESTTFEVKEYVLPKFDVKIKFPSFVLANAEEIPIEVCAKYTYGKPVVGTLNLNVSLETYSYSRDKTPVLEESIKLDGCYKYILNVSLIEPGRSYRYRRIMAVANVIEEGTGVQRNETQYLQRQYSPLNLNFNTDQNHRQYYKPGLPYTGRLKVTNPDDSPAVGEPIEICAIVSRARVIASWSATKQVKFCSNYTSDENGYIKYALEPQNVDSTSIQLDARSLKYARESSRSEPNSLSQPSTSMSLSPFYSPSGSFIQLETIGSPIPCGTQKYIRLLFTAKENTEFKLHYQVMWQGKIISTNTKDVSFDTGDDVSKKFENNDDIINDSETQLVPPPQSEASDSSSSEENCPGAKEAKYVPPIGEVQIPIDVDADISPSFTLLVFYVREDRETVADSQKIEVEKCFKNEVGFEFGNEEKQPGTKTTVRITSSPNSLCGVKVVDKSISLLDSNDQLTKDKIFQLVENMDTGIYYSTNPCNEDIPQPGLYSTKGASIIRPPHPWSTSSYEDSFAAFQDAGYLVISDLILFTRPCSNNGGGFGHIYQSESFMSNQVPHLKKKGPAVALASTARRPAAPVAIAADAKIGMAPTKSAVEVRDYFPETWLFQMETTGPDGVFTTKETLPHTITEWIGSAVCVNAEDGLGLSNTTSIKGFQAFFISYTLPSSVIRGEEFVLVVSIFSYAEADLPIAVSLDQPEGFSVTSDSVDRELCVKPGTSKTLPITLKATSVGSVNITVRAETASSSSVCGSSPVSESLAKDAITQSLEVQPEGFPREEVYSILFCPTDEENQMFTDSYDLNLPEDVVPDSSRAIIDVTGNVMGPAIQNLNNLVTLPTGCGEQNMVKFTPNYLVLDYLTDIGKLTDKTKTQAIRNLNTGYQRELNYRHNDGSFSAFGAVDKEGSMFLTAFVLRSFYEAKRYIAIDNNIINDMQKWIINRQQADGCFPNVGKVIDRAIQGGLEKEKNNGAITAYVVASLVISKYENETIINNALSCLSGDSNLSPYETFLYAYAEALADKKEAAEKRLEDIKPRANTTDGVEYYKNPNGSKATELETAAYAVLTNLQIGSTASDVLPLIRYLTMNLNPRGGFHSTQDTVVGLDALSKFAKIVYKDPVDISVTISGGLNKKIEISEDNKLLVQRNMVDEVPSVLKIEAVGSGCGLVQTSLRYNTNTPPEKQKFYLEVVGACSSSDCKQKKITCILSYVPKGKVAGMSVVQIKMVTGTVPEKESLDQLTANENNNILRVDVENNEVIIYLLEVSNEFKEIQFNVEQVVEVSNPQPGTAKVFDYYTPENSATTSYSFGDPESAAAGPEENA</sequence>
<dbReference type="Gene3D" id="1.50.10.20">
    <property type="match status" value="1"/>
</dbReference>
<dbReference type="Pfam" id="PF17791">
    <property type="entry name" value="MG3"/>
    <property type="match status" value="1"/>
</dbReference>
<keyword evidence="18" id="KW-1185">Reference proteome</keyword>
<feature type="compositionally biased region" description="Low complexity" evidence="12">
    <location>
        <begin position="502"/>
        <end position="512"/>
    </location>
</feature>
<comment type="subcellular location">
    <subcellularLocation>
        <location evidence="1">Secreted</location>
    </subcellularLocation>
</comment>
<comment type="similarity">
    <text evidence="2">Belongs to the protease inhibitor I39 (alpha-2-macroglobulin) family.</text>
</comment>
<dbReference type="InterPro" id="IPR050473">
    <property type="entry name" value="A2M/Complement_sys"/>
</dbReference>
<dbReference type="Gene3D" id="2.60.120.1540">
    <property type="match status" value="1"/>
</dbReference>
<dbReference type="Gene3D" id="2.60.40.10">
    <property type="entry name" value="Immunoglobulins"/>
    <property type="match status" value="2"/>
</dbReference>
<feature type="domain" description="Alpha-2-macroglobulin" evidence="15">
    <location>
        <begin position="867"/>
        <end position="957"/>
    </location>
</feature>
<dbReference type="SMART" id="SM01361">
    <property type="entry name" value="A2M_recep"/>
    <property type="match status" value="1"/>
</dbReference>
<keyword evidence="13" id="KW-0812">Transmembrane</keyword>
<dbReference type="Gene3D" id="6.20.50.160">
    <property type="match status" value="1"/>
</dbReference>
<evidence type="ECO:0000256" key="4">
    <source>
        <dbReference type="ARBA" id="ARBA00022690"/>
    </source>
</evidence>
<dbReference type="SMART" id="SM01419">
    <property type="entry name" value="Thiol-ester_cl"/>
    <property type="match status" value="1"/>
</dbReference>
<dbReference type="SMART" id="SM01359">
    <property type="entry name" value="A2M_N_2"/>
    <property type="match status" value="1"/>
</dbReference>
<dbReference type="InterPro" id="IPR040839">
    <property type="entry name" value="MG4"/>
</dbReference>
<dbReference type="Pfam" id="PF07678">
    <property type="entry name" value="TED_complement"/>
    <property type="match status" value="1"/>
</dbReference>
<keyword evidence="13" id="KW-1133">Transmembrane helix</keyword>
<dbReference type="InterPro" id="IPR041555">
    <property type="entry name" value="MG3"/>
</dbReference>
<protein>
    <recommendedName>
        <fullName evidence="11">TEP1-F</fullName>
    </recommendedName>
</protein>
<evidence type="ECO:0000313" key="17">
    <source>
        <dbReference type="EMBL" id="GFR23614.1"/>
    </source>
</evidence>
<feature type="compositionally biased region" description="Low complexity" evidence="12">
    <location>
        <begin position="604"/>
        <end position="614"/>
    </location>
</feature>
<evidence type="ECO:0000259" key="14">
    <source>
        <dbReference type="SMART" id="SM01359"/>
    </source>
</evidence>
<evidence type="ECO:0000256" key="1">
    <source>
        <dbReference type="ARBA" id="ARBA00004613"/>
    </source>
</evidence>
<dbReference type="Pfam" id="PF17789">
    <property type="entry name" value="MG4"/>
    <property type="match status" value="1"/>
</dbReference>
<keyword evidence="8" id="KW-0325">Glycoprotein</keyword>
<dbReference type="InterPro" id="IPR011626">
    <property type="entry name" value="Alpha-macroglobulin_TED"/>
</dbReference>
<name>A0A8X6IJX9_TRICU</name>
<feature type="domain" description="Alpha-2-macroglobulin bait region" evidence="14">
    <location>
        <begin position="523"/>
        <end position="714"/>
    </location>
</feature>
<dbReference type="SUPFAM" id="SSF49410">
    <property type="entry name" value="Alpha-macroglobulin receptor domain"/>
    <property type="match status" value="1"/>
</dbReference>
<feature type="domain" description="Alpha-macroglobulin receptor-binding" evidence="16">
    <location>
        <begin position="1473"/>
        <end position="1562"/>
    </location>
</feature>
<keyword evidence="6" id="KW-0722">Serine protease inhibitor</keyword>
<evidence type="ECO:0000256" key="9">
    <source>
        <dbReference type="ARBA" id="ARBA00057615"/>
    </source>
</evidence>
<feature type="region of interest" description="Disordered" evidence="12">
    <location>
        <begin position="492"/>
        <end position="512"/>
    </location>
</feature>
<comment type="subunit">
    <text evidence="10">Heterodimer of a TEP1-N chain and an TEP1-C chain non-covalently linked. Forms a complex composed of TEP1-N and TEP1-C heterodimer, LRIM1 and APL1C; the interaction stabilizes TEP1-N and TEP1-C heterodimer, prevents its binding to tissues while circulating in the hemolymph and protects the thioester bond from hydrolysis. Mature TEP1 and to a lesser extent full-length TEP1 interact with SPCLIP1; the interaction is induced by microbial infection.</text>
</comment>
<dbReference type="Gene3D" id="2.60.40.1930">
    <property type="match status" value="2"/>
</dbReference>
<dbReference type="InterPro" id="IPR013783">
    <property type="entry name" value="Ig-like_fold"/>
</dbReference>
<dbReference type="SUPFAM" id="SSF81296">
    <property type="entry name" value="E set domains"/>
    <property type="match status" value="1"/>
</dbReference>
<dbReference type="Pfam" id="PF07677">
    <property type="entry name" value="A2M_recep"/>
    <property type="match status" value="1"/>
</dbReference>
<evidence type="ECO:0000256" key="11">
    <source>
        <dbReference type="ARBA" id="ARBA00078071"/>
    </source>
</evidence>
<dbReference type="Pfam" id="PF01835">
    <property type="entry name" value="MG2"/>
    <property type="match status" value="1"/>
</dbReference>
<keyword evidence="5" id="KW-0732">Signal</keyword>
<evidence type="ECO:0000256" key="3">
    <source>
        <dbReference type="ARBA" id="ARBA00022525"/>
    </source>
</evidence>
<dbReference type="InterPro" id="IPR001599">
    <property type="entry name" value="Macroglobln_a2"/>
</dbReference>
<evidence type="ECO:0000256" key="12">
    <source>
        <dbReference type="SAM" id="MobiDB-lite"/>
    </source>
</evidence>
<feature type="region of interest" description="Disordered" evidence="12">
    <location>
        <begin position="1558"/>
        <end position="1578"/>
    </location>
</feature>
<feature type="region of interest" description="Disordered" evidence="12">
    <location>
        <begin position="583"/>
        <end position="623"/>
    </location>
</feature>
<dbReference type="InterPro" id="IPR008930">
    <property type="entry name" value="Terpenoid_cyclase/PrenylTrfase"/>
</dbReference>
<dbReference type="InterPro" id="IPR047565">
    <property type="entry name" value="Alpha-macroglob_thiol-ester_cl"/>
</dbReference>
<dbReference type="InterPro" id="IPR009048">
    <property type="entry name" value="A-macroglobulin_rcpt-bd"/>
</dbReference>
<evidence type="ECO:0000256" key="10">
    <source>
        <dbReference type="ARBA" id="ARBA00063781"/>
    </source>
</evidence>
<accession>A0A8X6IJX9</accession>
<dbReference type="SMART" id="SM01360">
    <property type="entry name" value="A2M"/>
    <property type="match status" value="1"/>
</dbReference>
<evidence type="ECO:0000256" key="8">
    <source>
        <dbReference type="ARBA" id="ARBA00023180"/>
    </source>
</evidence>
<feature type="transmembrane region" description="Helical" evidence="13">
    <location>
        <begin position="50"/>
        <end position="67"/>
    </location>
</feature>
<evidence type="ECO:0000256" key="2">
    <source>
        <dbReference type="ARBA" id="ARBA00010952"/>
    </source>
</evidence>
<dbReference type="InterPro" id="IPR011625">
    <property type="entry name" value="A2M_N_BRD"/>
</dbReference>
<keyword evidence="13" id="KW-0472">Membrane</keyword>
<dbReference type="Proteomes" id="UP000887116">
    <property type="component" value="Unassembled WGS sequence"/>
</dbReference>
<dbReference type="GO" id="GO:0004867">
    <property type="term" value="F:serine-type endopeptidase inhibitor activity"/>
    <property type="evidence" value="ECO:0007669"/>
    <property type="project" value="UniProtKB-KW"/>
</dbReference>